<evidence type="ECO:0000313" key="2">
    <source>
        <dbReference type="Proteomes" id="UP000708208"/>
    </source>
</evidence>
<proteinExistence type="predicted"/>
<gene>
    <name evidence="1" type="ORF">AFUS01_LOCUS30251</name>
</gene>
<sequence>SEIHPVLVHSDSRLRSAEAFELNFVAQLKPLEIRHYKIISYIHQDAPEKTVDIQVLNANTDFSSIFRNTFTIASSKDADVLKLSNEYFSVSFSSNGTAKSIQRKDTGENRLFKISFKYYKSGKRSGLYSFFPEGSAEPLNFKNPVITIVRGTFKSYVEVWLPNVKHRLTLYNHKGLCNHMFVTCYSIWLFRSTFVYKYVS</sequence>
<dbReference type="GO" id="GO:0004559">
    <property type="term" value="F:alpha-mannosidase activity"/>
    <property type="evidence" value="ECO:0007669"/>
    <property type="project" value="TreeGrafter"/>
</dbReference>
<dbReference type="Proteomes" id="UP000708208">
    <property type="component" value="Unassembled WGS sequence"/>
</dbReference>
<dbReference type="GO" id="GO:0006491">
    <property type="term" value="P:N-glycan processing"/>
    <property type="evidence" value="ECO:0007669"/>
    <property type="project" value="TreeGrafter"/>
</dbReference>
<protein>
    <submittedName>
        <fullName evidence="1">Uncharacterized protein</fullName>
    </submittedName>
</protein>
<keyword evidence="2" id="KW-1185">Reference proteome</keyword>
<feature type="non-terminal residue" evidence="1">
    <location>
        <position position="1"/>
    </location>
</feature>
<dbReference type="InterPro" id="IPR050843">
    <property type="entry name" value="Glycosyl_Hydrlase_38"/>
</dbReference>
<dbReference type="PANTHER" id="PTHR11607">
    <property type="entry name" value="ALPHA-MANNOSIDASE"/>
    <property type="match status" value="1"/>
</dbReference>
<organism evidence="1 2">
    <name type="scientific">Allacma fusca</name>
    <dbReference type="NCBI Taxonomy" id="39272"/>
    <lineage>
        <taxon>Eukaryota</taxon>
        <taxon>Metazoa</taxon>
        <taxon>Ecdysozoa</taxon>
        <taxon>Arthropoda</taxon>
        <taxon>Hexapoda</taxon>
        <taxon>Collembola</taxon>
        <taxon>Symphypleona</taxon>
        <taxon>Sminthuridae</taxon>
        <taxon>Allacma</taxon>
    </lineage>
</organism>
<evidence type="ECO:0000313" key="1">
    <source>
        <dbReference type="EMBL" id="CAG7819827.1"/>
    </source>
</evidence>
<comment type="caution">
    <text evidence="1">The sequence shown here is derived from an EMBL/GenBank/DDBJ whole genome shotgun (WGS) entry which is preliminary data.</text>
</comment>
<name>A0A8J2KU92_9HEXA</name>
<dbReference type="EMBL" id="CAJVCH010461365">
    <property type="protein sequence ID" value="CAG7819827.1"/>
    <property type="molecule type" value="Genomic_DNA"/>
</dbReference>
<reference evidence="1" key="1">
    <citation type="submission" date="2021-06" db="EMBL/GenBank/DDBJ databases">
        <authorList>
            <person name="Hodson N. C."/>
            <person name="Mongue J. A."/>
            <person name="Jaron S. K."/>
        </authorList>
    </citation>
    <scope>NUCLEOTIDE SEQUENCE</scope>
</reference>
<dbReference type="PANTHER" id="PTHR11607:SF3">
    <property type="entry name" value="LYSOSOMAL ALPHA-MANNOSIDASE"/>
    <property type="match status" value="1"/>
</dbReference>
<dbReference type="GO" id="GO:0000139">
    <property type="term" value="C:Golgi membrane"/>
    <property type="evidence" value="ECO:0007669"/>
    <property type="project" value="TreeGrafter"/>
</dbReference>
<dbReference type="AlphaFoldDB" id="A0A8J2KU92"/>
<accession>A0A8J2KU92</accession>